<name>A0A4Y2EK49_ARAVE</name>
<proteinExistence type="predicted"/>
<keyword evidence="2" id="KW-1185">Reference proteome</keyword>
<dbReference type="Proteomes" id="UP000499080">
    <property type="component" value="Unassembled WGS sequence"/>
</dbReference>
<evidence type="ECO:0000313" key="2">
    <source>
        <dbReference type="Proteomes" id="UP000499080"/>
    </source>
</evidence>
<dbReference type="EMBL" id="BGPR01000640">
    <property type="protein sequence ID" value="GBM29613.1"/>
    <property type="molecule type" value="Genomic_DNA"/>
</dbReference>
<accession>A0A4Y2EK49</accession>
<comment type="caution">
    <text evidence="1">The sequence shown here is derived from an EMBL/GenBank/DDBJ whole genome shotgun (WGS) entry which is preliminary data.</text>
</comment>
<organism evidence="1 2">
    <name type="scientific">Araneus ventricosus</name>
    <name type="common">Orbweaver spider</name>
    <name type="synonym">Epeira ventricosa</name>
    <dbReference type="NCBI Taxonomy" id="182803"/>
    <lineage>
        <taxon>Eukaryota</taxon>
        <taxon>Metazoa</taxon>
        <taxon>Ecdysozoa</taxon>
        <taxon>Arthropoda</taxon>
        <taxon>Chelicerata</taxon>
        <taxon>Arachnida</taxon>
        <taxon>Araneae</taxon>
        <taxon>Araneomorphae</taxon>
        <taxon>Entelegynae</taxon>
        <taxon>Araneoidea</taxon>
        <taxon>Araneidae</taxon>
        <taxon>Araneus</taxon>
    </lineage>
</organism>
<evidence type="ECO:0000313" key="1">
    <source>
        <dbReference type="EMBL" id="GBM29613.1"/>
    </source>
</evidence>
<gene>
    <name evidence="1" type="ORF">AVEN_130091_1</name>
</gene>
<sequence length="99" mass="11229">MKSRHLKCLAHFGDPPDGNIDVRESVYLYIYKENIVGEHLTGPQHYPGNGLVSGTRGEVSRNQEEVENNSIVIIFLPQNFTLGRIFIFLRALPGCFRNL</sequence>
<reference evidence="1 2" key="1">
    <citation type="journal article" date="2019" name="Sci. Rep.">
        <title>Orb-weaving spider Araneus ventricosus genome elucidates the spidroin gene catalogue.</title>
        <authorList>
            <person name="Kono N."/>
            <person name="Nakamura H."/>
            <person name="Ohtoshi R."/>
            <person name="Moran D.A.P."/>
            <person name="Shinohara A."/>
            <person name="Yoshida Y."/>
            <person name="Fujiwara M."/>
            <person name="Mori M."/>
            <person name="Tomita M."/>
            <person name="Arakawa K."/>
        </authorList>
    </citation>
    <scope>NUCLEOTIDE SEQUENCE [LARGE SCALE GENOMIC DNA]</scope>
</reference>
<dbReference type="AlphaFoldDB" id="A0A4Y2EK49"/>
<protein>
    <submittedName>
        <fullName evidence="1">Uncharacterized protein</fullName>
    </submittedName>
</protein>